<reference evidence="4 5" key="1">
    <citation type="submission" date="2019-02" db="EMBL/GenBank/DDBJ databases">
        <title>Planctomycetal bacteria perform biofilm scaping via a novel small molecule.</title>
        <authorList>
            <person name="Jeske O."/>
            <person name="Boedeker C."/>
            <person name="Wiegand S."/>
            <person name="Breitling P."/>
            <person name="Kallscheuer N."/>
            <person name="Jogler M."/>
            <person name="Rohde M."/>
            <person name="Petersen J."/>
            <person name="Medema M.H."/>
            <person name="Surup F."/>
            <person name="Jogler C."/>
        </authorList>
    </citation>
    <scope>NUCLEOTIDE SEQUENCE [LARGE SCALE GENOMIC DNA]</scope>
    <source>
        <strain evidence="4 5">Mal15</strain>
    </source>
</reference>
<name>A0A5B9MER0_9BACT</name>
<evidence type="ECO:0000313" key="5">
    <source>
        <dbReference type="Proteomes" id="UP000321353"/>
    </source>
</evidence>
<keyword evidence="4" id="KW-0378">Hydrolase</keyword>
<dbReference type="Pfam" id="PF13180">
    <property type="entry name" value="PDZ_2"/>
    <property type="match status" value="1"/>
</dbReference>
<dbReference type="InterPro" id="IPR036034">
    <property type="entry name" value="PDZ_sf"/>
</dbReference>
<dbReference type="Gene3D" id="2.30.42.10">
    <property type="match status" value="1"/>
</dbReference>
<dbReference type="PROSITE" id="PS50106">
    <property type="entry name" value="PDZ"/>
    <property type="match status" value="1"/>
</dbReference>
<sequence>MVQRTLVHRLAVGDMVIDARMDSRRNHRCRPRVAAVVCVAGLVAAASLIGAANRVAAQVPIATDQVPAPQSATDSVGNRSTESPAPPAGDAGETNAGETVVDQPATGQPSRTRSGERTLQYWASQLSHERYLRRQSARRHLIDGGLESIPVLRDMLDAGDLETVENVISILAKVAEDEPPWQKDGALATLESIAETSFGTKATLAESTLQSFAETRGREARVQLADAGIFVGTETVALASRSSPREIVRIDSQFNGDRDVLAWLRWIREIDFVVIEATEATSDILGAVMKMPDLATLVIVDCQLTPGAVQAMQTRARLDTIELRYVRLNEDLLTELSQVRLRDALHLMGTGVSEQRAERLRVEMPGLEITLRRGGFLGVMCQTTLQDTCEVSQVTPGSGAADAGLQAGDVVIRIDDVKITRFDDLQRQINTHIPGDEIAIRYRRGEAVFDTTATLKKQRTP</sequence>
<gene>
    <name evidence="4" type="ORF">Mal15_20610</name>
</gene>
<feature type="compositionally biased region" description="Polar residues" evidence="1">
    <location>
        <begin position="68"/>
        <end position="83"/>
    </location>
</feature>
<protein>
    <submittedName>
        <fullName evidence="4">Serine endoprotease</fullName>
    </submittedName>
</protein>
<feature type="transmembrane region" description="Helical" evidence="2">
    <location>
        <begin position="33"/>
        <end position="52"/>
    </location>
</feature>
<organism evidence="4 5">
    <name type="scientific">Stieleria maiorica</name>
    <dbReference type="NCBI Taxonomy" id="2795974"/>
    <lineage>
        <taxon>Bacteria</taxon>
        <taxon>Pseudomonadati</taxon>
        <taxon>Planctomycetota</taxon>
        <taxon>Planctomycetia</taxon>
        <taxon>Pirellulales</taxon>
        <taxon>Pirellulaceae</taxon>
        <taxon>Stieleria</taxon>
    </lineage>
</organism>
<keyword evidence="2" id="KW-0472">Membrane</keyword>
<keyword evidence="5" id="KW-1185">Reference proteome</keyword>
<dbReference type="EMBL" id="CP036264">
    <property type="protein sequence ID" value="QEF98015.1"/>
    <property type="molecule type" value="Genomic_DNA"/>
</dbReference>
<evidence type="ECO:0000259" key="3">
    <source>
        <dbReference type="PROSITE" id="PS50106"/>
    </source>
</evidence>
<dbReference type="GO" id="GO:0006508">
    <property type="term" value="P:proteolysis"/>
    <property type="evidence" value="ECO:0007669"/>
    <property type="project" value="UniProtKB-KW"/>
</dbReference>
<dbReference type="KEGG" id="smam:Mal15_20610"/>
<evidence type="ECO:0000313" key="4">
    <source>
        <dbReference type="EMBL" id="QEF98015.1"/>
    </source>
</evidence>
<accession>A0A5B9MER0</accession>
<keyword evidence="2" id="KW-1133">Transmembrane helix</keyword>
<dbReference type="AlphaFoldDB" id="A0A5B9MER0"/>
<feature type="region of interest" description="Disordered" evidence="1">
    <location>
        <begin position="66"/>
        <end position="118"/>
    </location>
</feature>
<keyword evidence="4" id="KW-0645">Protease</keyword>
<keyword evidence="2" id="KW-0812">Transmembrane</keyword>
<dbReference type="GO" id="GO:0008233">
    <property type="term" value="F:peptidase activity"/>
    <property type="evidence" value="ECO:0007669"/>
    <property type="project" value="UniProtKB-KW"/>
</dbReference>
<evidence type="ECO:0000256" key="2">
    <source>
        <dbReference type="SAM" id="Phobius"/>
    </source>
</evidence>
<dbReference type="Proteomes" id="UP000321353">
    <property type="component" value="Chromosome"/>
</dbReference>
<dbReference type="InterPro" id="IPR001478">
    <property type="entry name" value="PDZ"/>
</dbReference>
<evidence type="ECO:0000256" key="1">
    <source>
        <dbReference type="SAM" id="MobiDB-lite"/>
    </source>
</evidence>
<feature type="domain" description="PDZ" evidence="3">
    <location>
        <begin position="366"/>
        <end position="419"/>
    </location>
</feature>
<proteinExistence type="predicted"/>
<dbReference type="SMART" id="SM00228">
    <property type="entry name" value="PDZ"/>
    <property type="match status" value="1"/>
</dbReference>
<dbReference type="SUPFAM" id="SSF50156">
    <property type="entry name" value="PDZ domain-like"/>
    <property type="match status" value="1"/>
</dbReference>